<evidence type="ECO:0000313" key="2">
    <source>
        <dbReference type="EMBL" id="MFD1484080.1"/>
    </source>
</evidence>
<reference evidence="3" key="1">
    <citation type="journal article" date="2019" name="Int. J. Syst. Evol. Microbiol.">
        <title>The Global Catalogue of Microorganisms (GCM) 10K type strain sequencing project: providing services to taxonomists for standard genome sequencing and annotation.</title>
        <authorList>
            <consortium name="The Broad Institute Genomics Platform"/>
            <consortium name="The Broad Institute Genome Sequencing Center for Infectious Disease"/>
            <person name="Wu L."/>
            <person name="Ma J."/>
        </authorList>
    </citation>
    <scope>NUCLEOTIDE SEQUENCE [LARGE SCALE GENOMIC DNA]</scope>
    <source>
        <strain evidence="3">CCM 8903</strain>
    </source>
</reference>
<name>A0ABW4E6L1_9LACO</name>
<keyword evidence="3" id="KW-1185">Reference proteome</keyword>
<dbReference type="Proteomes" id="UP001597252">
    <property type="component" value="Unassembled WGS sequence"/>
</dbReference>
<dbReference type="EMBL" id="JBHTON010000005">
    <property type="protein sequence ID" value="MFD1484080.1"/>
    <property type="molecule type" value="Genomic_DNA"/>
</dbReference>
<keyword evidence="1" id="KW-0732">Signal</keyword>
<evidence type="ECO:0000256" key="1">
    <source>
        <dbReference type="SAM" id="SignalP"/>
    </source>
</evidence>
<accession>A0ABW4E6L1</accession>
<evidence type="ECO:0000313" key="3">
    <source>
        <dbReference type="Proteomes" id="UP001597252"/>
    </source>
</evidence>
<sequence length="53" mass="5738">MSHLSRFLLRLIPLLAGMWVAMAPQPAHAATVNNFSAQAVLPSDKPAVNRILT</sequence>
<feature type="signal peptide" evidence="1">
    <location>
        <begin position="1"/>
        <end position="29"/>
    </location>
</feature>
<dbReference type="RefSeq" id="WP_379895934.1">
    <property type="nucleotide sequence ID" value="NZ_JBHTON010000005.1"/>
</dbReference>
<organism evidence="2 3">
    <name type="scientific">Lacticaseibacillus baoqingensis</name>
    <dbReference type="NCBI Taxonomy" id="2486013"/>
    <lineage>
        <taxon>Bacteria</taxon>
        <taxon>Bacillati</taxon>
        <taxon>Bacillota</taxon>
        <taxon>Bacilli</taxon>
        <taxon>Lactobacillales</taxon>
        <taxon>Lactobacillaceae</taxon>
        <taxon>Lacticaseibacillus</taxon>
    </lineage>
</organism>
<protein>
    <submittedName>
        <fullName evidence="2">Uncharacterized protein</fullName>
    </submittedName>
</protein>
<proteinExistence type="predicted"/>
<feature type="chain" id="PRO_5045615387" evidence="1">
    <location>
        <begin position="30"/>
        <end position="53"/>
    </location>
</feature>
<comment type="caution">
    <text evidence="2">The sequence shown here is derived from an EMBL/GenBank/DDBJ whole genome shotgun (WGS) entry which is preliminary data.</text>
</comment>
<gene>
    <name evidence="2" type="ORF">ACFQ5J_02415</name>
</gene>